<dbReference type="OrthoDB" id="5842553at2759"/>
<name>A0A8S1GWC4_9PELO</name>
<proteinExistence type="predicted"/>
<dbReference type="AlphaFoldDB" id="A0A8S1GWC4"/>
<keyword evidence="3" id="KW-1185">Reference proteome</keyword>
<comment type="caution">
    <text evidence="2">The sequence shown here is derived from an EMBL/GenBank/DDBJ whole genome shotgun (WGS) entry which is preliminary data.</text>
</comment>
<evidence type="ECO:0000313" key="3">
    <source>
        <dbReference type="Proteomes" id="UP000835052"/>
    </source>
</evidence>
<organism evidence="2 3">
    <name type="scientific">Caenorhabditis auriculariae</name>
    <dbReference type="NCBI Taxonomy" id="2777116"/>
    <lineage>
        <taxon>Eukaryota</taxon>
        <taxon>Metazoa</taxon>
        <taxon>Ecdysozoa</taxon>
        <taxon>Nematoda</taxon>
        <taxon>Chromadorea</taxon>
        <taxon>Rhabditida</taxon>
        <taxon>Rhabditina</taxon>
        <taxon>Rhabditomorpha</taxon>
        <taxon>Rhabditoidea</taxon>
        <taxon>Rhabditidae</taxon>
        <taxon>Peloderinae</taxon>
        <taxon>Caenorhabditis</taxon>
    </lineage>
</organism>
<evidence type="ECO:0008006" key="4">
    <source>
        <dbReference type="Google" id="ProtNLM"/>
    </source>
</evidence>
<protein>
    <recommendedName>
        <fullName evidence="4">UPAR/Ly6 domain-containing protein</fullName>
    </recommendedName>
</protein>
<feature type="chain" id="PRO_5035891423" description="UPAR/Ly6 domain-containing protein" evidence="1">
    <location>
        <begin position="26"/>
        <end position="133"/>
    </location>
</feature>
<evidence type="ECO:0000313" key="2">
    <source>
        <dbReference type="EMBL" id="CAD6187018.1"/>
    </source>
</evidence>
<evidence type="ECO:0000256" key="1">
    <source>
        <dbReference type="SAM" id="SignalP"/>
    </source>
</evidence>
<dbReference type="EMBL" id="CAJGYM010000005">
    <property type="protein sequence ID" value="CAD6187018.1"/>
    <property type="molecule type" value="Genomic_DNA"/>
</dbReference>
<feature type="signal peptide" evidence="1">
    <location>
        <begin position="1"/>
        <end position="25"/>
    </location>
</feature>
<dbReference type="Proteomes" id="UP000835052">
    <property type="component" value="Unassembled WGS sequence"/>
</dbReference>
<keyword evidence="1" id="KW-0732">Signal</keyword>
<dbReference type="PANTHER" id="PTHR34721:SF3">
    <property type="entry name" value="ACTIVIN_RECP DOMAIN-CONTAINING PROTEIN-RELATED"/>
    <property type="match status" value="1"/>
</dbReference>
<gene>
    <name evidence="2" type="ORF">CAUJ_LOCUS2937</name>
</gene>
<dbReference type="PANTHER" id="PTHR34721">
    <property type="entry name" value="PROTEIN CBG09734"/>
    <property type="match status" value="1"/>
</dbReference>
<reference evidence="2" key="1">
    <citation type="submission" date="2020-10" db="EMBL/GenBank/DDBJ databases">
        <authorList>
            <person name="Kikuchi T."/>
        </authorList>
    </citation>
    <scope>NUCLEOTIDE SEQUENCE</scope>
    <source>
        <strain evidence="2">NKZ352</strain>
    </source>
</reference>
<sequence length="133" mass="13763">MSPSTIPSTHLVFLVLVLFVGAAGALQCHVVATGNLSVTDSSGLTDCPLGSLTCVKIVDFTRNTYTKQCQSLNCTMNGQTNAVANCQNTSMIGVSSVSCCCYGDGCNMAPDNSLHIIAGSIVLAAISKLSIFH</sequence>
<accession>A0A8S1GWC4</accession>